<dbReference type="InterPro" id="IPR008978">
    <property type="entry name" value="HSP20-like_chaperone"/>
</dbReference>
<reference evidence="2 3" key="1">
    <citation type="submission" date="2018-11" db="EMBL/GenBank/DDBJ databases">
        <authorList>
            <consortium name="Pathogen Informatics"/>
        </authorList>
    </citation>
    <scope>NUCLEOTIDE SEQUENCE [LARGE SCALE GENOMIC DNA]</scope>
</reference>
<proteinExistence type="predicted"/>
<evidence type="ECO:0000313" key="2">
    <source>
        <dbReference type="EMBL" id="VDN38651.1"/>
    </source>
</evidence>
<keyword evidence="3" id="KW-1185">Reference proteome</keyword>
<name>A0A3P7P7H5_CYLGO</name>
<organism evidence="2 3">
    <name type="scientific">Cylicostephanus goldi</name>
    <name type="common">Nematode worm</name>
    <dbReference type="NCBI Taxonomy" id="71465"/>
    <lineage>
        <taxon>Eukaryota</taxon>
        <taxon>Metazoa</taxon>
        <taxon>Ecdysozoa</taxon>
        <taxon>Nematoda</taxon>
        <taxon>Chromadorea</taxon>
        <taxon>Rhabditida</taxon>
        <taxon>Rhabditina</taxon>
        <taxon>Rhabditomorpha</taxon>
        <taxon>Strongyloidea</taxon>
        <taxon>Strongylidae</taxon>
        <taxon>Cylicostephanus</taxon>
    </lineage>
</organism>
<dbReference type="AlphaFoldDB" id="A0A3P7P7H5"/>
<sequence>MWELPANVNLDAIKSSMANDGRLTIVAAKISKPIGTAKRIPIQKAFSTSD</sequence>
<dbReference type="InterPro" id="IPR002068">
    <property type="entry name" value="A-crystallin/Hsp20_dom"/>
</dbReference>
<gene>
    <name evidence="2" type="ORF">CGOC_LOCUS13785</name>
</gene>
<dbReference type="EMBL" id="UYRV01135111">
    <property type="protein sequence ID" value="VDN38651.1"/>
    <property type="molecule type" value="Genomic_DNA"/>
</dbReference>
<feature type="domain" description="SHSP" evidence="1">
    <location>
        <begin position="3"/>
        <end position="43"/>
    </location>
</feature>
<evidence type="ECO:0000313" key="3">
    <source>
        <dbReference type="Proteomes" id="UP000271889"/>
    </source>
</evidence>
<dbReference type="Gene3D" id="2.60.40.790">
    <property type="match status" value="1"/>
</dbReference>
<protein>
    <recommendedName>
        <fullName evidence="1">SHSP domain-containing protein</fullName>
    </recommendedName>
</protein>
<evidence type="ECO:0000259" key="1">
    <source>
        <dbReference type="Pfam" id="PF00011"/>
    </source>
</evidence>
<accession>A0A3P7P7H5</accession>
<dbReference type="OrthoDB" id="10060792at2759"/>
<dbReference type="Pfam" id="PF00011">
    <property type="entry name" value="HSP20"/>
    <property type="match status" value="1"/>
</dbReference>
<dbReference type="Proteomes" id="UP000271889">
    <property type="component" value="Unassembled WGS sequence"/>
</dbReference>